<evidence type="ECO:0008006" key="4">
    <source>
        <dbReference type="Google" id="ProtNLM"/>
    </source>
</evidence>
<protein>
    <recommendedName>
        <fullName evidence="4">Nucleolar protein 9</fullName>
    </recommendedName>
</protein>
<sequence>MDGKGVKRKKKSFTQKVMKFHKNGVNGKGFRLDDESFEYFLHVLKIMNQDFESDEEKRNFVHNVFEQLRGHEVEYSCNQVISRIVDTLLPLTSDEVIFNFMGAFDTELRITIMDPFASHVIEKLIVTCLERYQTSSSEKSNNNAISSEKFSEWLLKVAKFSFNNFEEFISDNYANHVLRTILCCIVGETEDSITKSSSNDQKILPSEFSSVLKNFVDQLTHWSHLLELPFDNLSSGFLQTLIRSTARVSSKRTKVLIKLFIDKCFARESENVETDENEKQDFSSVPSVFDVNSCVRLLEVVISVAPPKLFTQIYTRCFKNRLSVIACQSTSNFAVQKLIQHCQEKEEFESIFDEITSSIDTIISNKRTGVILQLCEACVRHKTKQAVFMQVWMQYLGCNESKESQNLLCPLTVFMKRKTEYNADEENTVTLHGSLLMQHMLKFNKPIKIISSLLEMNGNQIASLFCDQKGSHIANAFFDSEYVGEKSREKLFKVLQNSFASLALSKHGSRVFDILWGAASVKNRTLIATELLEQEAKLSASPYGRPIIFTLSLNTFRHKRDEWIKAQTTSEKAKKIFADILTKS</sequence>
<organism evidence="2 3">
    <name type="scientific">Parthenolecanium corni</name>
    <dbReference type="NCBI Taxonomy" id="536013"/>
    <lineage>
        <taxon>Eukaryota</taxon>
        <taxon>Metazoa</taxon>
        <taxon>Ecdysozoa</taxon>
        <taxon>Arthropoda</taxon>
        <taxon>Hexapoda</taxon>
        <taxon>Insecta</taxon>
        <taxon>Pterygota</taxon>
        <taxon>Neoptera</taxon>
        <taxon>Paraneoptera</taxon>
        <taxon>Hemiptera</taxon>
        <taxon>Sternorrhyncha</taxon>
        <taxon>Coccoidea</taxon>
        <taxon>Coccidae</taxon>
        <taxon>Parthenolecanium</taxon>
    </lineage>
</organism>
<dbReference type="GO" id="GO:0000480">
    <property type="term" value="P:endonucleolytic cleavage in 5'-ETS of tricistronic rRNA transcript (SSU-rRNA, 5.8S rRNA, LSU-rRNA)"/>
    <property type="evidence" value="ECO:0007669"/>
    <property type="project" value="TreeGrafter"/>
</dbReference>
<dbReference type="EMBL" id="JBBCAQ010000035">
    <property type="protein sequence ID" value="KAK7578050.1"/>
    <property type="molecule type" value="Genomic_DNA"/>
</dbReference>
<dbReference type="Gene3D" id="1.25.10.10">
    <property type="entry name" value="Leucine-rich Repeat Variant"/>
    <property type="match status" value="2"/>
</dbReference>
<proteinExistence type="predicted"/>
<evidence type="ECO:0000313" key="3">
    <source>
        <dbReference type="Proteomes" id="UP001367676"/>
    </source>
</evidence>
<dbReference type="GO" id="GO:0000056">
    <property type="term" value="P:ribosomal small subunit export from nucleus"/>
    <property type="evidence" value="ECO:0007669"/>
    <property type="project" value="TreeGrafter"/>
</dbReference>
<dbReference type="PANTHER" id="PTHR13102:SF0">
    <property type="entry name" value="NUCLEOLAR PROTEIN 9"/>
    <property type="match status" value="1"/>
</dbReference>
<keyword evidence="3" id="KW-1185">Reference proteome</keyword>
<dbReference type="GO" id="GO:0000472">
    <property type="term" value="P:endonucleolytic cleavage to generate mature 5'-end of SSU-rRNA from (SSU-rRNA, 5.8S rRNA, LSU-rRNA)"/>
    <property type="evidence" value="ECO:0007669"/>
    <property type="project" value="TreeGrafter"/>
</dbReference>
<dbReference type="SMART" id="SM00025">
    <property type="entry name" value="Pumilio"/>
    <property type="match status" value="5"/>
</dbReference>
<dbReference type="Pfam" id="PF22493">
    <property type="entry name" value="PUF_NOP9"/>
    <property type="match status" value="1"/>
</dbReference>
<dbReference type="PANTHER" id="PTHR13102">
    <property type="entry name" value="NUCLEOLAR PROTEIN 9"/>
    <property type="match status" value="1"/>
</dbReference>
<evidence type="ECO:0000256" key="1">
    <source>
        <dbReference type="ARBA" id="ARBA00022737"/>
    </source>
</evidence>
<accession>A0AAN9Y184</accession>
<dbReference type="InterPro" id="IPR011989">
    <property type="entry name" value="ARM-like"/>
</dbReference>
<gene>
    <name evidence="2" type="ORF">V9T40_010255</name>
</gene>
<reference evidence="2 3" key="1">
    <citation type="submission" date="2024-03" db="EMBL/GenBank/DDBJ databases">
        <title>Adaptation during the transition from Ophiocordyceps entomopathogen to insect associate is accompanied by gene loss and intensified selection.</title>
        <authorList>
            <person name="Ward C.M."/>
            <person name="Onetto C.A."/>
            <person name="Borneman A.R."/>
        </authorList>
    </citation>
    <scope>NUCLEOTIDE SEQUENCE [LARGE SCALE GENOMIC DNA]</scope>
    <source>
        <strain evidence="2">AWRI1</strain>
        <tissue evidence="2">Single Adult Female</tissue>
    </source>
</reference>
<name>A0AAN9Y184_9HEMI</name>
<dbReference type="GO" id="GO:0030688">
    <property type="term" value="C:preribosome, small subunit precursor"/>
    <property type="evidence" value="ECO:0007669"/>
    <property type="project" value="TreeGrafter"/>
</dbReference>
<evidence type="ECO:0000313" key="2">
    <source>
        <dbReference type="EMBL" id="KAK7578050.1"/>
    </source>
</evidence>
<dbReference type="InterPro" id="IPR001313">
    <property type="entry name" value="Pumilio_RNA-bd_rpt"/>
</dbReference>
<keyword evidence="1" id="KW-0677">Repeat</keyword>
<dbReference type="Proteomes" id="UP001367676">
    <property type="component" value="Unassembled WGS sequence"/>
</dbReference>
<dbReference type="GO" id="GO:0030686">
    <property type="term" value="C:90S preribosome"/>
    <property type="evidence" value="ECO:0007669"/>
    <property type="project" value="TreeGrafter"/>
</dbReference>
<dbReference type="GO" id="GO:0000447">
    <property type="term" value="P:endonucleolytic cleavage in ITS1 to separate SSU-rRNA from 5.8S rRNA and LSU-rRNA from tricistronic rRNA transcript (SSU-rRNA, 5.8S rRNA, LSU-rRNA)"/>
    <property type="evidence" value="ECO:0007669"/>
    <property type="project" value="TreeGrafter"/>
</dbReference>
<dbReference type="GO" id="GO:0005730">
    <property type="term" value="C:nucleolus"/>
    <property type="evidence" value="ECO:0007669"/>
    <property type="project" value="TreeGrafter"/>
</dbReference>
<comment type="caution">
    <text evidence="2">The sequence shown here is derived from an EMBL/GenBank/DDBJ whole genome shotgun (WGS) entry which is preliminary data.</text>
</comment>
<dbReference type="SUPFAM" id="SSF48371">
    <property type="entry name" value="ARM repeat"/>
    <property type="match status" value="2"/>
</dbReference>
<dbReference type="InterPro" id="IPR040000">
    <property type="entry name" value="NOP9"/>
</dbReference>
<dbReference type="AlphaFoldDB" id="A0AAN9Y184"/>
<dbReference type="InterPro" id="IPR016024">
    <property type="entry name" value="ARM-type_fold"/>
</dbReference>
<dbReference type="GO" id="GO:0003723">
    <property type="term" value="F:RNA binding"/>
    <property type="evidence" value="ECO:0007669"/>
    <property type="project" value="InterPro"/>
</dbReference>